<dbReference type="EMBL" id="BSBO01000059">
    <property type="protein sequence ID" value="GLG06264.1"/>
    <property type="molecule type" value="Genomic_DNA"/>
</dbReference>
<sequence>MSERKRFQNQTLNSEDYEKIEEGAKAVKNGGAILATAGLLIGVCKKYGPALLKNINKLRRS</sequence>
<evidence type="ECO:0000313" key="1">
    <source>
        <dbReference type="EMBL" id="GLG06264.1"/>
    </source>
</evidence>
<name>A0A9W6FE16_9FIRM</name>
<protein>
    <submittedName>
        <fullName evidence="1">Uncharacterized protein</fullName>
    </submittedName>
</protein>
<organism evidence="1 2">
    <name type="scientific">Sellimonas catena</name>
    <dbReference type="NCBI Taxonomy" id="2994035"/>
    <lineage>
        <taxon>Bacteria</taxon>
        <taxon>Bacillati</taxon>
        <taxon>Bacillota</taxon>
        <taxon>Clostridia</taxon>
        <taxon>Lachnospirales</taxon>
        <taxon>Lachnospiraceae</taxon>
        <taxon>Sellimonas</taxon>
    </lineage>
</organism>
<accession>A0A9W6FE16</accession>
<gene>
    <name evidence="1" type="ORF">Selli1_34380</name>
</gene>
<dbReference type="AlphaFoldDB" id="A0A9W6FE16"/>
<dbReference type="Proteomes" id="UP001145145">
    <property type="component" value="Unassembled WGS sequence"/>
</dbReference>
<evidence type="ECO:0000313" key="2">
    <source>
        <dbReference type="Proteomes" id="UP001145145"/>
    </source>
</evidence>
<proteinExistence type="predicted"/>
<comment type="caution">
    <text evidence="1">The sequence shown here is derived from an EMBL/GenBank/DDBJ whole genome shotgun (WGS) entry which is preliminary data.</text>
</comment>
<keyword evidence="2" id="KW-1185">Reference proteome</keyword>
<reference evidence="1 2" key="1">
    <citation type="journal article" date="2023" name="Int. J. Syst. Evol. Microbiol.">
        <title>Sellimonas catena sp. nov., isolated from human faeces.</title>
        <authorList>
            <person name="Hisatomi A."/>
            <person name="Ohkuma M."/>
            <person name="Sakamoto M."/>
        </authorList>
    </citation>
    <scope>NUCLEOTIDE SEQUENCE [LARGE SCALE GENOMIC DNA]</scope>
    <source>
        <strain evidence="1 2">12EGH17</strain>
    </source>
</reference>